<keyword evidence="3" id="KW-1185">Reference proteome</keyword>
<evidence type="ECO:0000256" key="1">
    <source>
        <dbReference type="SAM" id="Coils"/>
    </source>
</evidence>
<reference evidence="2 3" key="1">
    <citation type="submission" date="2023-04" db="EMBL/GenBank/DDBJ databases">
        <title>A long-awaited taxogenomic arrangement of the family Halomonadaceae.</title>
        <authorList>
            <person name="De La Haba R."/>
            <person name="Chuvochina M."/>
            <person name="Wittouck S."/>
            <person name="Arahal D.R."/>
            <person name="Sanchez-Porro C."/>
            <person name="Hugenholtz P."/>
            <person name="Ventosa A."/>
        </authorList>
    </citation>
    <scope>NUCLEOTIDE SEQUENCE [LARGE SCALE GENOMIC DNA]</scope>
    <source>
        <strain evidence="2 3">DSM 21020</strain>
    </source>
</reference>
<accession>A0ABU1H6A8</accession>
<proteinExistence type="predicted"/>
<comment type="caution">
    <text evidence="2">The sequence shown here is derived from an EMBL/GenBank/DDBJ whole genome shotgun (WGS) entry which is preliminary data.</text>
</comment>
<evidence type="ECO:0000313" key="3">
    <source>
        <dbReference type="Proteomes" id="UP001254564"/>
    </source>
</evidence>
<evidence type="ECO:0000313" key="2">
    <source>
        <dbReference type="EMBL" id="MDR5899838.1"/>
    </source>
</evidence>
<name>A0ABU1H6A8_9GAMM</name>
<sequence length="253" mass="28361">MTCSVLSAPLMANEDIVLDGVKAQQVQAALQTQIDAADEQTRATLEELRQLERETRLLTRENSALSARLTTQATRQQRMSNALDTLEETRAALPQIEADMTRQLTQWIKRDLPFLQNERMARVVLIDSEGLESVERISELLGVWRQEFAYGREVDTWRGRLAAKSGEREVDFLRIGRIGFYYLSPDGQEGGVWLAEASRWQSLDESARRDVRHGLRMANDQRAPALLTLPLSVTVADQSTSASASESEAGGEQ</sequence>
<feature type="coiled-coil region" evidence="1">
    <location>
        <begin position="34"/>
        <end position="68"/>
    </location>
</feature>
<keyword evidence="1" id="KW-0175">Coiled coil</keyword>
<dbReference type="Pfam" id="PF11932">
    <property type="entry name" value="DUF3450"/>
    <property type="match status" value="1"/>
</dbReference>
<organism evidence="2 3">
    <name type="scientific">Vreelandella vilamensis</name>
    <dbReference type="NCBI Taxonomy" id="531309"/>
    <lineage>
        <taxon>Bacteria</taxon>
        <taxon>Pseudomonadati</taxon>
        <taxon>Pseudomonadota</taxon>
        <taxon>Gammaproteobacteria</taxon>
        <taxon>Oceanospirillales</taxon>
        <taxon>Halomonadaceae</taxon>
        <taxon>Vreelandella</taxon>
    </lineage>
</organism>
<dbReference type="Proteomes" id="UP001254564">
    <property type="component" value="Unassembled WGS sequence"/>
</dbReference>
<gene>
    <name evidence="2" type="ORF">QC823_12660</name>
</gene>
<dbReference type="EMBL" id="JARWAN010000022">
    <property type="protein sequence ID" value="MDR5899838.1"/>
    <property type="molecule type" value="Genomic_DNA"/>
</dbReference>
<dbReference type="InterPro" id="IPR016866">
    <property type="entry name" value="UCP028069"/>
</dbReference>
<protein>
    <submittedName>
        <fullName evidence="2">DUF3450 domain-containing protein</fullName>
    </submittedName>
</protein>